<keyword evidence="3" id="KW-1185">Reference proteome</keyword>
<dbReference type="Proteomes" id="UP000033567">
    <property type="component" value="Unassembled WGS sequence"/>
</dbReference>
<organism evidence="2 3">
    <name type="scientific">Bifidobacterium mellis</name>
    <dbReference type="NCBI Taxonomy" id="1293823"/>
    <lineage>
        <taxon>Bacteria</taxon>
        <taxon>Bacillati</taxon>
        <taxon>Actinomycetota</taxon>
        <taxon>Actinomycetes</taxon>
        <taxon>Bifidobacteriales</taxon>
        <taxon>Bifidobacteriaceae</taxon>
        <taxon>Bifidobacterium</taxon>
    </lineage>
</organism>
<dbReference type="PATRIC" id="fig|1684.5.peg.747"/>
<accession>A0A0F4KVH7</accession>
<dbReference type="AlphaFoldDB" id="A0A0F4KVH7"/>
<gene>
    <name evidence="2" type="ORF">JF70_07070</name>
</gene>
<evidence type="ECO:0000313" key="3">
    <source>
        <dbReference type="Proteomes" id="UP000033567"/>
    </source>
</evidence>
<comment type="caution">
    <text evidence="2">The sequence shown here is derived from an EMBL/GenBank/DDBJ whole genome shotgun (WGS) entry which is preliminary data.</text>
</comment>
<feature type="region of interest" description="Disordered" evidence="1">
    <location>
        <begin position="1"/>
        <end position="28"/>
    </location>
</feature>
<sequence length="184" mass="20522">MTEYMDLAPTWDGDQAIGDSPGPESGGWWPSTCAQVPLGLGDINLTVRTVNFVRPGDGAGHEGLTGDLKRILINLCALASRVFDVLRGRLPMKSLDRVLNRVCMERLAILARLIRDRHLGMVRTTDHVGMAYLPLIPKLVELYRVDRDRYETTIGFLVGERTVLTNLIVARSGSRWLCVRFDMG</sequence>
<dbReference type="RefSeq" id="WP_045935312.1">
    <property type="nucleotide sequence ID" value="NZ_KQ033885.1"/>
</dbReference>
<protein>
    <submittedName>
        <fullName evidence="2">Uncharacterized protein</fullName>
    </submittedName>
</protein>
<reference evidence="2 3" key="1">
    <citation type="submission" date="2014-12" db="EMBL/GenBank/DDBJ databases">
        <title>Comparative genomics of the lactic acid bacteria isolated from the honey bee gut.</title>
        <authorList>
            <person name="Ellegaard K.M."/>
            <person name="Tamarit D."/>
            <person name="Javelind E."/>
            <person name="Olofsson T."/>
            <person name="Andersson S.G."/>
            <person name="Vasquez A."/>
        </authorList>
    </citation>
    <scope>NUCLEOTIDE SEQUENCE [LARGE SCALE GENOMIC DNA]</scope>
    <source>
        <strain evidence="2 3">Bin7</strain>
    </source>
</reference>
<proteinExistence type="predicted"/>
<evidence type="ECO:0000256" key="1">
    <source>
        <dbReference type="SAM" id="MobiDB-lite"/>
    </source>
</evidence>
<dbReference type="EMBL" id="JWMF01000007">
    <property type="protein sequence ID" value="KJY50024.1"/>
    <property type="molecule type" value="Genomic_DNA"/>
</dbReference>
<name>A0A0F4KVH7_9BIFI</name>
<evidence type="ECO:0000313" key="2">
    <source>
        <dbReference type="EMBL" id="KJY50024.1"/>
    </source>
</evidence>